<proteinExistence type="predicted"/>
<protein>
    <recommendedName>
        <fullName evidence="2">F-box domain-containing protein</fullName>
    </recommendedName>
</protein>
<dbReference type="EMBL" id="ML976678">
    <property type="protein sequence ID" value="KAF1973816.1"/>
    <property type="molecule type" value="Genomic_DNA"/>
</dbReference>
<dbReference type="InterPro" id="IPR001810">
    <property type="entry name" value="F-box_dom"/>
</dbReference>
<feature type="domain" description="F-box" evidence="2">
    <location>
        <begin position="48"/>
        <end position="93"/>
    </location>
</feature>
<dbReference type="Pfam" id="PF12937">
    <property type="entry name" value="F-box-like"/>
    <property type="match status" value="1"/>
</dbReference>
<feature type="compositionally biased region" description="Basic residues" evidence="1">
    <location>
        <begin position="418"/>
        <end position="431"/>
    </location>
</feature>
<dbReference type="PROSITE" id="PS50181">
    <property type="entry name" value="FBOX"/>
    <property type="match status" value="1"/>
</dbReference>
<dbReference type="SUPFAM" id="SSF81383">
    <property type="entry name" value="F-box domain"/>
    <property type="match status" value="1"/>
</dbReference>
<dbReference type="OrthoDB" id="3668232at2759"/>
<evidence type="ECO:0000259" key="2">
    <source>
        <dbReference type="PROSITE" id="PS50181"/>
    </source>
</evidence>
<dbReference type="Proteomes" id="UP000800036">
    <property type="component" value="Unassembled WGS sequence"/>
</dbReference>
<name>A0A6A5VFK1_9PLEO</name>
<evidence type="ECO:0000313" key="3">
    <source>
        <dbReference type="EMBL" id="KAF1973816.1"/>
    </source>
</evidence>
<evidence type="ECO:0000256" key="1">
    <source>
        <dbReference type="SAM" id="MobiDB-lite"/>
    </source>
</evidence>
<keyword evidence="4" id="KW-1185">Reference proteome</keyword>
<evidence type="ECO:0000313" key="4">
    <source>
        <dbReference type="Proteomes" id="UP000800036"/>
    </source>
</evidence>
<reference evidence="3" key="1">
    <citation type="journal article" date="2020" name="Stud. Mycol.">
        <title>101 Dothideomycetes genomes: a test case for predicting lifestyles and emergence of pathogens.</title>
        <authorList>
            <person name="Haridas S."/>
            <person name="Albert R."/>
            <person name="Binder M."/>
            <person name="Bloem J."/>
            <person name="Labutti K."/>
            <person name="Salamov A."/>
            <person name="Andreopoulos B."/>
            <person name="Baker S."/>
            <person name="Barry K."/>
            <person name="Bills G."/>
            <person name="Bluhm B."/>
            <person name="Cannon C."/>
            <person name="Castanera R."/>
            <person name="Culley D."/>
            <person name="Daum C."/>
            <person name="Ezra D."/>
            <person name="Gonzalez J."/>
            <person name="Henrissat B."/>
            <person name="Kuo A."/>
            <person name="Liang C."/>
            <person name="Lipzen A."/>
            <person name="Lutzoni F."/>
            <person name="Magnuson J."/>
            <person name="Mondo S."/>
            <person name="Nolan M."/>
            <person name="Ohm R."/>
            <person name="Pangilinan J."/>
            <person name="Park H.-J."/>
            <person name="Ramirez L."/>
            <person name="Alfaro M."/>
            <person name="Sun H."/>
            <person name="Tritt A."/>
            <person name="Yoshinaga Y."/>
            <person name="Zwiers L.-H."/>
            <person name="Turgeon B."/>
            <person name="Goodwin S."/>
            <person name="Spatafora J."/>
            <person name="Crous P."/>
            <person name="Grigoriev I."/>
        </authorList>
    </citation>
    <scope>NUCLEOTIDE SEQUENCE</scope>
    <source>
        <strain evidence="3">CBS 107.79</strain>
    </source>
</reference>
<feature type="region of interest" description="Disordered" evidence="1">
    <location>
        <begin position="1"/>
        <end position="24"/>
    </location>
</feature>
<feature type="region of interest" description="Disordered" evidence="1">
    <location>
        <begin position="418"/>
        <end position="443"/>
    </location>
</feature>
<sequence>MFNLARRGRGRRERGGRRGRASLGQIGQIGNHQNAPVRVADAKEPLQNTTFKKLPTELQVQIGFHLPAQDRISLALVSRAFQKISEEVLYRSINLDPWPHSGWAGDRFNYDRRNKGADASWILYRTLTGRPDLAALVKSFRAILWRNELHHLSVGVYDRYDHIAEELFESFDLDAPDATGALGLRKLTSLDYFAPNFHYALASLPALRRISVGNGAVLGIEIFSRRFSQQYRIPCHRGTKQSPQLARSSVEYSYGEGLSVGTPWSNTIVYGNYMNLIVALDSVQQSIEELCVELHDENRNNFLDYCVPMWGLDTLSNLRKLEISYESLPNQLAENLRVHSIVISLTYIDEKWERTWAGYELSSIHMGAWQSSLGPSDASDRITTPTHELTDTLHLHPAPLNQVRGSHTVALIRGKPRSKTRLQGRISRRNRQPAPQFPQQPKSLSARKLITWNWIGNQERWYDRYRTSLRTGSWKQVVPSLDPALTQRRPSQVWNFVAGRWVRKKVPVDPKPVKESI</sequence>
<feature type="compositionally biased region" description="Basic residues" evidence="1">
    <location>
        <begin position="1"/>
        <end position="20"/>
    </location>
</feature>
<accession>A0A6A5VFK1</accession>
<organism evidence="3 4">
    <name type="scientific">Bimuria novae-zelandiae CBS 107.79</name>
    <dbReference type="NCBI Taxonomy" id="1447943"/>
    <lineage>
        <taxon>Eukaryota</taxon>
        <taxon>Fungi</taxon>
        <taxon>Dikarya</taxon>
        <taxon>Ascomycota</taxon>
        <taxon>Pezizomycotina</taxon>
        <taxon>Dothideomycetes</taxon>
        <taxon>Pleosporomycetidae</taxon>
        <taxon>Pleosporales</taxon>
        <taxon>Massarineae</taxon>
        <taxon>Didymosphaeriaceae</taxon>
        <taxon>Bimuria</taxon>
    </lineage>
</organism>
<gene>
    <name evidence="3" type="ORF">BU23DRAFT_598693</name>
</gene>
<dbReference type="InterPro" id="IPR036047">
    <property type="entry name" value="F-box-like_dom_sf"/>
</dbReference>
<dbReference type="AlphaFoldDB" id="A0A6A5VFK1"/>